<dbReference type="RefSeq" id="WP_229842104.1">
    <property type="nucleotide sequence ID" value="NZ_BNAI01000007.1"/>
</dbReference>
<dbReference type="FunFam" id="3.40.50.720:FF:000084">
    <property type="entry name" value="Short-chain dehydrogenase reductase"/>
    <property type="match status" value="1"/>
</dbReference>
<reference evidence="3" key="2">
    <citation type="submission" date="2020-09" db="EMBL/GenBank/DDBJ databases">
        <authorList>
            <person name="Sun Q."/>
            <person name="Zhou Y."/>
        </authorList>
    </citation>
    <scope>NUCLEOTIDE SEQUENCE</scope>
    <source>
        <strain evidence="3">CGMCC 1.16548</strain>
    </source>
</reference>
<dbReference type="GO" id="GO:0016491">
    <property type="term" value="F:oxidoreductase activity"/>
    <property type="evidence" value="ECO:0007669"/>
    <property type="project" value="UniProtKB-KW"/>
</dbReference>
<comment type="caution">
    <text evidence="3">The sequence shown here is derived from an EMBL/GenBank/DDBJ whole genome shotgun (WGS) entry which is preliminary data.</text>
</comment>
<dbReference type="PRINTS" id="PR00080">
    <property type="entry name" value="SDRFAMILY"/>
</dbReference>
<comment type="similarity">
    <text evidence="1">Belongs to the short-chain dehydrogenases/reductases (SDR) family.</text>
</comment>
<evidence type="ECO:0000313" key="4">
    <source>
        <dbReference type="Proteomes" id="UP000617531"/>
    </source>
</evidence>
<dbReference type="SUPFAM" id="SSF51735">
    <property type="entry name" value="NAD(P)-binding Rossmann-fold domains"/>
    <property type="match status" value="1"/>
</dbReference>
<dbReference type="Proteomes" id="UP000617531">
    <property type="component" value="Unassembled WGS sequence"/>
</dbReference>
<dbReference type="Gene3D" id="3.40.50.720">
    <property type="entry name" value="NAD(P)-binding Rossmann-like Domain"/>
    <property type="match status" value="1"/>
</dbReference>
<sequence>MKARTRTPLVDQLSFAGKKILVTGAASGIGRAICTRFDEAGATLVMVDSDARGLQATLASLTGAGHDLQVVDLEHKADIDALWTRLGTGSVPDVLVNNAGIYPMRDFLDVDEAYLRRTLDINLNATFWMCQNFIARRGSRGGVIVNTSSVEAILPFKDDMVHYSISKAGVLALTRSLARDYGGKGFRTNVVIPGAITTPGTQALVRNAILRLSFKLAKTGYAFQQRLANRRWGYPDDVAKVVLFLSSDLASYVQGAALPVDGGFLSS</sequence>
<dbReference type="PANTHER" id="PTHR43477">
    <property type="entry name" value="DIHYDROANTICAPSIN 7-DEHYDROGENASE"/>
    <property type="match status" value="1"/>
</dbReference>
<dbReference type="PANTHER" id="PTHR43477:SF1">
    <property type="entry name" value="DIHYDROANTICAPSIN 7-DEHYDROGENASE"/>
    <property type="match status" value="1"/>
</dbReference>
<dbReference type="CDD" id="cd05233">
    <property type="entry name" value="SDR_c"/>
    <property type="match status" value="1"/>
</dbReference>
<dbReference type="PROSITE" id="PS00061">
    <property type="entry name" value="ADH_SHORT"/>
    <property type="match status" value="1"/>
</dbReference>
<accession>A0A8J3GS14</accession>
<dbReference type="AlphaFoldDB" id="A0A8J3GS14"/>
<dbReference type="InterPro" id="IPR036291">
    <property type="entry name" value="NAD(P)-bd_dom_sf"/>
</dbReference>
<dbReference type="PRINTS" id="PR00081">
    <property type="entry name" value="GDHRDH"/>
</dbReference>
<evidence type="ECO:0000256" key="2">
    <source>
        <dbReference type="ARBA" id="ARBA00023002"/>
    </source>
</evidence>
<dbReference type="EMBL" id="BNAI01000007">
    <property type="protein sequence ID" value="GHF23652.1"/>
    <property type="molecule type" value="Genomic_DNA"/>
</dbReference>
<keyword evidence="2" id="KW-0560">Oxidoreductase</keyword>
<keyword evidence="4" id="KW-1185">Reference proteome</keyword>
<dbReference type="InterPro" id="IPR002347">
    <property type="entry name" value="SDR_fam"/>
</dbReference>
<dbReference type="InterPro" id="IPR051122">
    <property type="entry name" value="SDR_DHRS6-like"/>
</dbReference>
<gene>
    <name evidence="3" type="ORF">GCM10011600_26010</name>
</gene>
<dbReference type="Pfam" id="PF13561">
    <property type="entry name" value="adh_short_C2"/>
    <property type="match status" value="1"/>
</dbReference>
<protein>
    <submittedName>
        <fullName evidence="3">2-deoxy-D-gluconate 3-dehydrogenase</fullName>
    </submittedName>
</protein>
<proteinExistence type="inferred from homology"/>
<evidence type="ECO:0000313" key="3">
    <source>
        <dbReference type="EMBL" id="GHF23652.1"/>
    </source>
</evidence>
<reference evidence="3" key="1">
    <citation type="journal article" date="2014" name="Int. J. Syst. Evol. Microbiol.">
        <title>Complete genome sequence of Corynebacterium casei LMG S-19264T (=DSM 44701T), isolated from a smear-ripened cheese.</title>
        <authorList>
            <consortium name="US DOE Joint Genome Institute (JGI-PGF)"/>
            <person name="Walter F."/>
            <person name="Albersmeier A."/>
            <person name="Kalinowski J."/>
            <person name="Ruckert C."/>
        </authorList>
    </citation>
    <scope>NUCLEOTIDE SEQUENCE</scope>
    <source>
        <strain evidence="3">CGMCC 1.16548</strain>
    </source>
</reference>
<name>A0A8J3GS14_9MICO</name>
<evidence type="ECO:0000256" key="1">
    <source>
        <dbReference type="ARBA" id="ARBA00006484"/>
    </source>
</evidence>
<dbReference type="InterPro" id="IPR020904">
    <property type="entry name" value="Sc_DH/Rdtase_CS"/>
</dbReference>
<organism evidence="3 4">
    <name type="scientific">Pseudolysinimonas yzui</name>
    <dbReference type="NCBI Taxonomy" id="2708254"/>
    <lineage>
        <taxon>Bacteria</taxon>
        <taxon>Bacillati</taxon>
        <taxon>Actinomycetota</taxon>
        <taxon>Actinomycetes</taxon>
        <taxon>Micrococcales</taxon>
        <taxon>Microbacteriaceae</taxon>
        <taxon>Pseudolysinimonas</taxon>
    </lineage>
</organism>